<gene>
    <name evidence="3" type="ORF">J8N05_42800</name>
</gene>
<name>A0A940Y961_9ACTN</name>
<dbReference type="Gene3D" id="3.40.50.720">
    <property type="entry name" value="NAD(P)-binding Rossmann-like Domain"/>
    <property type="match status" value="1"/>
</dbReference>
<reference evidence="3 4" key="1">
    <citation type="submission" date="2021-04" db="EMBL/GenBank/DDBJ databases">
        <authorList>
            <person name="Tang X."/>
            <person name="Zhou X."/>
            <person name="Chen X."/>
            <person name="Cernava T."/>
            <person name="Zhang C."/>
        </authorList>
    </citation>
    <scope>NUCLEOTIDE SEQUENCE [LARGE SCALE GENOMIC DNA]</scope>
    <source>
        <strain evidence="3 4">BH-SS-21</strain>
    </source>
</reference>
<dbReference type="SUPFAM" id="SSF50129">
    <property type="entry name" value="GroES-like"/>
    <property type="match status" value="1"/>
</dbReference>
<evidence type="ECO:0000313" key="4">
    <source>
        <dbReference type="Proteomes" id="UP000677413"/>
    </source>
</evidence>
<dbReference type="PANTHER" id="PTHR44154:SF1">
    <property type="entry name" value="QUINONE OXIDOREDUCTASE"/>
    <property type="match status" value="1"/>
</dbReference>
<proteinExistence type="predicted"/>
<organism evidence="3 4">
    <name type="scientific">Streptomyces liliiviolaceus</name>
    <dbReference type="NCBI Taxonomy" id="2823109"/>
    <lineage>
        <taxon>Bacteria</taxon>
        <taxon>Bacillati</taxon>
        <taxon>Actinomycetota</taxon>
        <taxon>Actinomycetes</taxon>
        <taxon>Kitasatosporales</taxon>
        <taxon>Streptomycetaceae</taxon>
        <taxon>Streptomyces</taxon>
    </lineage>
</organism>
<sequence length="339" mass="34053">MRAVRFERFGPPEVLGVGSVPEPHAGPGEIRIAVRTAGVSPVDVALRAGDSPSRAGLALPHVPGVDAAGVIDEIGPGVTGHAVGDEVFGAVDVARLGGASARFAVLAFWAAKPDVWSWDEAGAAATGVETATRALDLLGLTGEEDTLTGEQGTPTGGEGTALLIDGASGGVGSIAVQLAVARGARVLGTGRPDSHAFLASLGATPVAYGPGLAERVRALGIPYVDHALDVAGKGSLAELVALTGSPDSVVTLADFMGPEHGVRLSLGRYGGQPDGCHGLAFAAELAARGRFRVPVQAVFPADRAAQAHAAVAAGPHRGKTVLDLTGLTRRHPGSIVMMT</sequence>
<dbReference type="EMBL" id="JAGPYQ010000002">
    <property type="protein sequence ID" value="MBQ0854895.1"/>
    <property type="molecule type" value="Genomic_DNA"/>
</dbReference>
<dbReference type="AlphaFoldDB" id="A0A940Y961"/>
<evidence type="ECO:0000256" key="1">
    <source>
        <dbReference type="ARBA" id="ARBA00022857"/>
    </source>
</evidence>
<dbReference type="RefSeq" id="WP_210892887.1">
    <property type="nucleotide sequence ID" value="NZ_JAGPYQ010000002.1"/>
</dbReference>
<dbReference type="SUPFAM" id="SSF51735">
    <property type="entry name" value="NAD(P)-binding Rossmann-fold domains"/>
    <property type="match status" value="1"/>
</dbReference>
<dbReference type="SMART" id="SM00829">
    <property type="entry name" value="PKS_ER"/>
    <property type="match status" value="1"/>
</dbReference>
<dbReference type="Pfam" id="PF08240">
    <property type="entry name" value="ADH_N"/>
    <property type="match status" value="1"/>
</dbReference>
<keyword evidence="4" id="KW-1185">Reference proteome</keyword>
<dbReference type="Pfam" id="PF13602">
    <property type="entry name" value="ADH_zinc_N_2"/>
    <property type="match status" value="1"/>
</dbReference>
<dbReference type="InterPro" id="IPR020843">
    <property type="entry name" value="ER"/>
</dbReference>
<dbReference type="GO" id="GO:0016491">
    <property type="term" value="F:oxidoreductase activity"/>
    <property type="evidence" value="ECO:0007669"/>
    <property type="project" value="InterPro"/>
</dbReference>
<evidence type="ECO:0000259" key="2">
    <source>
        <dbReference type="SMART" id="SM00829"/>
    </source>
</evidence>
<dbReference type="CDD" id="cd05289">
    <property type="entry name" value="MDR_like_2"/>
    <property type="match status" value="1"/>
</dbReference>
<dbReference type="InterPro" id="IPR036291">
    <property type="entry name" value="NAD(P)-bd_dom_sf"/>
</dbReference>
<feature type="domain" description="Enoyl reductase (ER)" evidence="2">
    <location>
        <begin position="10"/>
        <end position="322"/>
    </location>
</feature>
<protein>
    <submittedName>
        <fullName evidence="3">NADP-dependent oxidoreductase</fullName>
    </submittedName>
</protein>
<dbReference type="Gene3D" id="3.90.180.10">
    <property type="entry name" value="Medium-chain alcohol dehydrogenases, catalytic domain"/>
    <property type="match status" value="1"/>
</dbReference>
<dbReference type="InterPro" id="IPR011032">
    <property type="entry name" value="GroES-like_sf"/>
</dbReference>
<dbReference type="InterPro" id="IPR013154">
    <property type="entry name" value="ADH-like_N"/>
</dbReference>
<comment type="caution">
    <text evidence="3">The sequence shown here is derived from an EMBL/GenBank/DDBJ whole genome shotgun (WGS) entry which is preliminary data.</text>
</comment>
<dbReference type="Proteomes" id="UP000677413">
    <property type="component" value="Unassembled WGS sequence"/>
</dbReference>
<keyword evidence="1" id="KW-0521">NADP</keyword>
<accession>A0A940Y961</accession>
<dbReference type="InterPro" id="IPR051603">
    <property type="entry name" value="Zinc-ADH_QOR/CCCR"/>
</dbReference>
<dbReference type="PANTHER" id="PTHR44154">
    <property type="entry name" value="QUINONE OXIDOREDUCTASE"/>
    <property type="match status" value="1"/>
</dbReference>
<evidence type="ECO:0000313" key="3">
    <source>
        <dbReference type="EMBL" id="MBQ0854895.1"/>
    </source>
</evidence>